<evidence type="ECO:0000256" key="4">
    <source>
        <dbReference type="ARBA" id="ARBA00022857"/>
    </source>
</evidence>
<evidence type="ECO:0000256" key="5">
    <source>
        <dbReference type="ARBA" id="ARBA00022946"/>
    </source>
</evidence>
<dbReference type="InterPro" id="IPR013154">
    <property type="entry name" value="ADH-like_N"/>
</dbReference>
<dbReference type="InterPro" id="IPR013149">
    <property type="entry name" value="ADH-like_C"/>
</dbReference>
<keyword evidence="2" id="KW-0444">Lipid biosynthesis</keyword>
<feature type="domain" description="Enoyl reductase (ER)" evidence="11">
    <location>
        <begin position="11"/>
        <end position="321"/>
    </location>
</feature>
<keyword evidence="8" id="KW-0275">Fatty acid biosynthesis</keyword>
<dbReference type="Proteomes" id="UP001374893">
    <property type="component" value="Chromosome"/>
</dbReference>
<keyword evidence="5" id="KW-0809">Transit peptide</keyword>
<dbReference type="Gene3D" id="3.90.180.10">
    <property type="entry name" value="Medium-chain alcohol dehydrogenases, catalytic domain"/>
    <property type="match status" value="1"/>
</dbReference>
<evidence type="ECO:0000256" key="1">
    <source>
        <dbReference type="ARBA" id="ARBA00010371"/>
    </source>
</evidence>
<dbReference type="Pfam" id="PF08240">
    <property type="entry name" value="ADH_N"/>
    <property type="match status" value="1"/>
</dbReference>
<dbReference type="EC" id="1.3.1.104" evidence="9"/>
<sequence>MKILRFSTFGQAADVLSLEDHEPASLNDGDVRLRVLASPINPADLNFIEGTYGVKPELPAVAGIEGCAEVTESRSAEFAPGDRCIFIAQAELWAEETVVPASTLVKLPAGIDPVQAAMLKVNPATAWQMLTGFATLPEGSWVVQNAANSGVGQSVIQLAPLLGLRTINLVRRESLFDELKALGADHVLLDDSDGVDAAKSICGSDRPALALNAVGGDSALRLMNILGPGGIHVTYGAMGRKPLKVPNGLLIFKNLQLRGFWLTEWLRHASVDEVRGVYQRLAEVMADGKLKLPVDSTHPLADFAAAFARNGSPERDGKVLFVP</sequence>
<dbReference type="InterPro" id="IPR051034">
    <property type="entry name" value="Mito_Enoyl-ACP_Reductase"/>
</dbReference>
<protein>
    <recommendedName>
        <fullName evidence="9">enoyl-[acyl-carrier-protein] reductase</fullName>
        <ecNumber evidence="9">1.3.1.104</ecNumber>
    </recommendedName>
</protein>
<dbReference type="PANTHER" id="PTHR43981:SF2">
    <property type="entry name" value="ENOYL-[ACYL-CARRIER-PROTEIN] REDUCTASE, MITOCHONDRIAL"/>
    <property type="match status" value="1"/>
</dbReference>
<keyword evidence="3" id="KW-0276">Fatty acid metabolism</keyword>
<dbReference type="EMBL" id="AP024702">
    <property type="protein sequence ID" value="BCX47842.1"/>
    <property type="molecule type" value="Genomic_DNA"/>
</dbReference>
<keyword evidence="4" id="KW-0521">NADP</keyword>
<evidence type="ECO:0000259" key="11">
    <source>
        <dbReference type="SMART" id="SM00829"/>
    </source>
</evidence>
<keyword evidence="7" id="KW-0443">Lipid metabolism</keyword>
<dbReference type="Pfam" id="PF00107">
    <property type="entry name" value="ADH_zinc_N"/>
    <property type="match status" value="1"/>
</dbReference>
<keyword evidence="13" id="KW-1185">Reference proteome</keyword>
<dbReference type="InterPro" id="IPR036291">
    <property type="entry name" value="NAD(P)-bd_dom_sf"/>
</dbReference>
<proteinExistence type="inferred from homology"/>
<comment type="similarity">
    <text evidence="1">Belongs to the zinc-containing alcohol dehydrogenase family. Quinone oxidoreductase subfamily.</text>
</comment>
<name>A0ABN6H5E6_9BACT</name>
<evidence type="ECO:0000256" key="7">
    <source>
        <dbReference type="ARBA" id="ARBA00023098"/>
    </source>
</evidence>
<dbReference type="InterPro" id="IPR011032">
    <property type="entry name" value="GroES-like_sf"/>
</dbReference>
<dbReference type="CDD" id="cd08290">
    <property type="entry name" value="ETR"/>
    <property type="match status" value="1"/>
</dbReference>
<evidence type="ECO:0000256" key="8">
    <source>
        <dbReference type="ARBA" id="ARBA00023160"/>
    </source>
</evidence>
<evidence type="ECO:0000256" key="6">
    <source>
        <dbReference type="ARBA" id="ARBA00023002"/>
    </source>
</evidence>
<dbReference type="Gene3D" id="3.40.50.720">
    <property type="entry name" value="NAD(P)-binding Rossmann-like Domain"/>
    <property type="match status" value="1"/>
</dbReference>
<evidence type="ECO:0000313" key="13">
    <source>
        <dbReference type="Proteomes" id="UP001374893"/>
    </source>
</evidence>
<gene>
    <name evidence="12" type="ORF">HAHE_17500</name>
</gene>
<organism evidence="12 13">
    <name type="scientific">Haloferula helveola</name>
    <dbReference type="NCBI Taxonomy" id="490095"/>
    <lineage>
        <taxon>Bacteria</taxon>
        <taxon>Pseudomonadati</taxon>
        <taxon>Verrucomicrobiota</taxon>
        <taxon>Verrucomicrobiia</taxon>
        <taxon>Verrucomicrobiales</taxon>
        <taxon>Verrucomicrobiaceae</taxon>
        <taxon>Haloferula</taxon>
    </lineage>
</organism>
<evidence type="ECO:0000256" key="9">
    <source>
        <dbReference type="ARBA" id="ARBA00038963"/>
    </source>
</evidence>
<dbReference type="PANTHER" id="PTHR43981">
    <property type="entry name" value="ENOYL-[ACYL-CARRIER-PROTEIN] REDUCTASE, MITOCHONDRIAL"/>
    <property type="match status" value="1"/>
</dbReference>
<comment type="catalytic activity">
    <reaction evidence="10">
        <text>a 2,3-saturated acyl-[ACP] + NADP(+) = a (2E)-enoyl-[ACP] + NADPH + H(+)</text>
        <dbReference type="Rhea" id="RHEA:22564"/>
        <dbReference type="Rhea" id="RHEA-COMP:9925"/>
        <dbReference type="Rhea" id="RHEA-COMP:9926"/>
        <dbReference type="ChEBI" id="CHEBI:15378"/>
        <dbReference type="ChEBI" id="CHEBI:57783"/>
        <dbReference type="ChEBI" id="CHEBI:58349"/>
        <dbReference type="ChEBI" id="CHEBI:78784"/>
        <dbReference type="ChEBI" id="CHEBI:78785"/>
        <dbReference type="EC" id="1.3.1.104"/>
    </reaction>
</comment>
<reference evidence="12 13" key="1">
    <citation type="submission" date="2021-06" db="EMBL/GenBank/DDBJ databases">
        <title>Complete genome of Haloferula helveola possessing various polysaccharide degrading enzymes.</title>
        <authorList>
            <person name="Takami H."/>
            <person name="Huang C."/>
            <person name="Hamasaki K."/>
        </authorList>
    </citation>
    <scope>NUCLEOTIDE SEQUENCE [LARGE SCALE GENOMIC DNA]</scope>
    <source>
        <strain evidence="12 13">CN-1</strain>
    </source>
</reference>
<evidence type="ECO:0000256" key="3">
    <source>
        <dbReference type="ARBA" id="ARBA00022832"/>
    </source>
</evidence>
<dbReference type="InterPro" id="IPR020843">
    <property type="entry name" value="ER"/>
</dbReference>
<keyword evidence="6" id="KW-0560">Oxidoreductase</keyword>
<accession>A0ABN6H5E6</accession>
<evidence type="ECO:0000256" key="2">
    <source>
        <dbReference type="ARBA" id="ARBA00022516"/>
    </source>
</evidence>
<evidence type="ECO:0000256" key="10">
    <source>
        <dbReference type="ARBA" id="ARBA00048843"/>
    </source>
</evidence>
<dbReference type="RefSeq" id="WP_338690265.1">
    <property type="nucleotide sequence ID" value="NZ_AP024702.1"/>
</dbReference>
<evidence type="ECO:0000313" key="12">
    <source>
        <dbReference type="EMBL" id="BCX47842.1"/>
    </source>
</evidence>
<dbReference type="SUPFAM" id="SSF50129">
    <property type="entry name" value="GroES-like"/>
    <property type="match status" value="1"/>
</dbReference>
<dbReference type="SMART" id="SM00829">
    <property type="entry name" value="PKS_ER"/>
    <property type="match status" value="1"/>
</dbReference>
<dbReference type="SUPFAM" id="SSF51735">
    <property type="entry name" value="NAD(P)-binding Rossmann-fold domains"/>
    <property type="match status" value="1"/>
</dbReference>